<accession>A0A1M3T809</accession>
<proteinExistence type="predicted"/>
<protein>
    <submittedName>
        <fullName evidence="1">Uncharacterized protein</fullName>
    </submittedName>
</protein>
<name>A0A1M3T809_ASPLC</name>
<gene>
    <name evidence="1" type="ORF">ASPFODRAFT_338009</name>
</gene>
<reference evidence="2" key="1">
    <citation type="journal article" date="2017" name="Genome Biol.">
        <title>Comparative genomics reveals high biological diversity and specific adaptations in the industrially and medically important fungal genus Aspergillus.</title>
        <authorList>
            <person name="de Vries R.P."/>
            <person name="Riley R."/>
            <person name="Wiebenga A."/>
            <person name="Aguilar-Osorio G."/>
            <person name="Amillis S."/>
            <person name="Uchima C.A."/>
            <person name="Anderluh G."/>
            <person name="Asadollahi M."/>
            <person name="Askin M."/>
            <person name="Barry K."/>
            <person name="Battaglia E."/>
            <person name="Bayram O."/>
            <person name="Benocci T."/>
            <person name="Braus-Stromeyer S.A."/>
            <person name="Caldana C."/>
            <person name="Canovas D."/>
            <person name="Cerqueira G.C."/>
            <person name="Chen F."/>
            <person name="Chen W."/>
            <person name="Choi C."/>
            <person name="Clum A."/>
            <person name="Dos Santos R.A."/>
            <person name="Damasio A.R."/>
            <person name="Diallinas G."/>
            <person name="Emri T."/>
            <person name="Fekete E."/>
            <person name="Flipphi M."/>
            <person name="Freyberg S."/>
            <person name="Gallo A."/>
            <person name="Gournas C."/>
            <person name="Habgood R."/>
            <person name="Hainaut M."/>
            <person name="Harispe M.L."/>
            <person name="Henrissat B."/>
            <person name="Hilden K.S."/>
            <person name="Hope R."/>
            <person name="Hossain A."/>
            <person name="Karabika E."/>
            <person name="Karaffa L."/>
            <person name="Karanyi Z."/>
            <person name="Krasevec N."/>
            <person name="Kuo A."/>
            <person name="Kusch H."/>
            <person name="LaButti K."/>
            <person name="Lagendijk E.L."/>
            <person name="Lapidus A."/>
            <person name="Levasseur A."/>
            <person name="Lindquist E."/>
            <person name="Lipzen A."/>
            <person name="Logrieco A.F."/>
            <person name="MacCabe A."/>
            <person name="Maekelae M.R."/>
            <person name="Malavazi I."/>
            <person name="Melin P."/>
            <person name="Meyer V."/>
            <person name="Mielnichuk N."/>
            <person name="Miskei M."/>
            <person name="Molnar A.P."/>
            <person name="Mule G."/>
            <person name="Ngan C.Y."/>
            <person name="Orejas M."/>
            <person name="Orosz E."/>
            <person name="Ouedraogo J.P."/>
            <person name="Overkamp K.M."/>
            <person name="Park H.-S."/>
            <person name="Perrone G."/>
            <person name="Piumi F."/>
            <person name="Punt P.J."/>
            <person name="Ram A.F."/>
            <person name="Ramon A."/>
            <person name="Rauscher S."/>
            <person name="Record E."/>
            <person name="Riano-Pachon D.M."/>
            <person name="Robert V."/>
            <person name="Roehrig J."/>
            <person name="Ruller R."/>
            <person name="Salamov A."/>
            <person name="Salih N.S."/>
            <person name="Samson R.A."/>
            <person name="Sandor E."/>
            <person name="Sanguinetti M."/>
            <person name="Schuetze T."/>
            <person name="Sepcic K."/>
            <person name="Shelest E."/>
            <person name="Sherlock G."/>
            <person name="Sophianopoulou V."/>
            <person name="Squina F.M."/>
            <person name="Sun H."/>
            <person name="Susca A."/>
            <person name="Todd R.B."/>
            <person name="Tsang A."/>
            <person name="Unkles S.E."/>
            <person name="van de Wiele N."/>
            <person name="van Rossen-Uffink D."/>
            <person name="Oliveira J.V."/>
            <person name="Vesth T.C."/>
            <person name="Visser J."/>
            <person name="Yu J.-H."/>
            <person name="Zhou M."/>
            <person name="Andersen M.R."/>
            <person name="Archer D.B."/>
            <person name="Baker S.E."/>
            <person name="Benoit I."/>
            <person name="Brakhage A.A."/>
            <person name="Braus G.H."/>
            <person name="Fischer R."/>
            <person name="Frisvad J.C."/>
            <person name="Goldman G.H."/>
            <person name="Houbraken J."/>
            <person name="Oakley B."/>
            <person name="Pocsi I."/>
            <person name="Scazzocchio C."/>
            <person name="Seiboth B."/>
            <person name="vanKuyk P.A."/>
            <person name="Wortman J."/>
            <person name="Dyer P.S."/>
            <person name="Grigoriev I.V."/>
        </authorList>
    </citation>
    <scope>NUCLEOTIDE SEQUENCE [LARGE SCALE GENOMIC DNA]</scope>
    <source>
        <strain evidence="2">CBS 106.47</strain>
    </source>
</reference>
<dbReference type="AlphaFoldDB" id="A0A1M3T809"/>
<dbReference type="Proteomes" id="UP000184063">
    <property type="component" value="Unassembled WGS sequence"/>
</dbReference>
<dbReference type="VEuPathDB" id="FungiDB:ASPFODRAFT_338009"/>
<evidence type="ECO:0000313" key="2">
    <source>
        <dbReference type="Proteomes" id="UP000184063"/>
    </source>
</evidence>
<organism evidence="1 2">
    <name type="scientific">Aspergillus luchuensis (strain CBS 106.47)</name>
    <dbReference type="NCBI Taxonomy" id="1137211"/>
    <lineage>
        <taxon>Eukaryota</taxon>
        <taxon>Fungi</taxon>
        <taxon>Dikarya</taxon>
        <taxon>Ascomycota</taxon>
        <taxon>Pezizomycotina</taxon>
        <taxon>Eurotiomycetes</taxon>
        <taxon>Eurotiomycetidae</taxon>
        <taxon>Eurotiales</taxon>
        <taxon>Aspergillaceae</taxon>
        <taxon>Aspergillus</taxon>
        <taxon>Aspergillus subgen. Circumdati</taxon>
    </lineage>
</organism>
<evidence type="ECO:0000313" key="1">
    <source>
        <dbReference type="EMBL" id="OJZ82891.1"/>
    </source>
</evidence>
<sequence length="83" mass="9510">MIYFVLLLIKEVEFASRLMSGQHQLHGNKSMPVRTPGLRLCLLQLCLPAYNVCLTGLFCSIILSDLPRYFWASLAKRTQKHLC</sequence>
<dbReference type="EMBL" id="KV878247">
    <property type="protein sequence ID" value="OJZ82891.1"/>
    <property type="molecule type" value="Genomic_DNA"/>
</dbReference>